<evidence type="ECO:0000313" key="1">
    <source>
        <dbReference type="EMBL" id="MFC5345414.1"/>
    </source>
</evidence>
<name>A0ABW0FWD6_9CAUL</name>
<protein>
    <submittedName>
        <fullName evidence="1">Uncharacterized protein</fullName>
    </submittedName>
</protein>
<dbReference type="RefSeq" id="WP_314527351.1">
    <property type="nucleotide sequence ID" value="NZ_CP169082.1"/>
</dbReference>
<dbReference type="EMBL" id="JBHSLF010000048">
    <property type="protein sequence ID" value="MFC5345414.1"/>
    <property type="molecule type" value="Genomic_DNA"/>
</dbReference>
<organism evidence="1 2">
    <name type="scientific">Brevundimonas staleyi</name>
    <dbReference type="NCBI Taxonomy" id="74326"/>
    <lineage>
        <taxon>Bacteria</taxon>
        <taxon>Pseudomonadati</taxon>
        <taxon>Pseudomonadota</taxon>
        <taxon>Alphaproteobacteria</taxon>
        <taxon>Caulobacterales</taxon>
        <taxon>Caulobacteraceae</taxon>
        <taxon>Brevundimonas</taxon>
    </lineage>
</organism>
<dbReference type="Proteomes" id="UP001596152">
    <property type="component" value="Unassembled WGS sequence"/>
</dbReference>
<accession>A0ABW0FWD6</accession>
<gene>
    <name evidence="1" type="ORF">ACFPIE_15980</name>
</gene>
<sequence>MVEQEEADPREALADEGLLSPQVETWRHIYIDNYRDWFELARELNRYAVSLFQDHQDAGDGGPANAAAPTAVRVYGRALNAYTASIMLAERAMTIEAVGAVRPIHEAGFWLSLLATNPEKALEELDIDHHKHAVDREQLRAAYPGNAELHSASVQREAAHAALLGKRRPISMKALAASLPGDPGYLQYRLASGFYEARRDARGLKLTDFRILRFEDTTPSSSHAETMLTFETSTGRREMQLSIGVMLDLGKDGIHLRGPMARWQVMGHALQEARRRLGEAGDQESVMP</sequence>
<comment type="caution">
    <text evidence="1">The sequence shown here is derived from an EMBL/GenBank/DDBJ whole genome shotgun (WGS) entry which is preliminary data.</text>
</comment>
<keyword evidence="2" id="KW-1185">Reference proteome</keyword>
<proteinExistence type="predicted"/>
<evidence type="ECO:0000313" key="2">
    <source>
        <dbReference type="Proteomes" id="UP001596152"/>
    </source>
</evidence>
<reference evidence="2" key="1">
    <citation type="journal article" date="2019" name="Int. J. Syst. Evol. Microbiol.">
        <title>The Global Catalogue of Microorganisms (GCM) 10K type strain sequencing project: providing services to taxonomists for standard genome sequencing and annotation.</title>
        <authorList>
            <consortium name="The Broad Institute Genomics Platform"/>
            <consortium name="The Broad Institute Genome Sequencing Center for Infectious Disease"/>
            <person name="Wu L."/>
            <person name="Ma J."/>
        </authorList>
    </citation>
    <scope>NUCLEOTIDE SEQUENCE [LARGE SCALE GENOMIC DNA]</scope>
    <source>
        <strain evidence="2">JCM 12125</strain>
    </source>
</reference>